<feature type="region of interest" description="Disordered" evidence="1">
    <location>
        <begin position="211"/>
        <end position="258"/>
    </location>
</feature>
<reference evidence="2 3" key="1">
    <citation type="submission" date="2021-03" db="EMBL/GenBank/DDBJ databases">
        <authorList>
            <person name="Kim M.K."/>
        </authorList>
    </citation>
    <scope>NUCLEOTIDE SEQUENCE [LARGE SCALE GENOMIC DNA]</scope>
    <source>
        <strain evidence="2 3">BT507</strain>
    </source>
</reference>
<dbReference type="EMBL" id="JAGETX010000004">
    <property type="protein sequence ID" value="MBO3270775.1"/>
    <property type="molecule type" value="Genomic_DNA"/>
</dbReference>
<gene>
    <name evidence="2" type="ORF">J4D97_08955</name>
</gene>
<comment type="caution">
    <text evidence="2">The sequence shown here is derived from an EMBL/GenBank/DDBJ whole genome shotgun (WGS) entry which is preliminary data.</text>
</comment>
<evidence type="ECO:0000313" key="2">
    <source>
        <dbReference type="EMBL" id="MBO3270775.1"/>
    </source>
</evidence>
<proteinExistence type="predicted"/>
<keyword evidence="3" id="KW-1185">Reference proteome</keyword>
<evidence type="ECO:0000313" key="3">
    <source>
        <dbReference type="Proteomes" id="UP000670527"/>
    </source>
</evidence>
<dbReference type="Proteomes" id="UP000670527">
    <property type="component" value="Unassembled WGS sequence"/>
</dbReference>
<evidence type="ECO:0000256" key="1">
    <source>
        <dbReference type="SAM" id="MobiDB-lite"/>
    </source>
</evidence>
<protein>
    <recommendedName>
        <fullName evidence="4">Replication protein</fullName>
    </recommendedName>
</protein>
<sequence>MQVSLQLLPLGACLLRWHHKVDALWHQTPRVTYTRTITQGPRAGTEETICRRGQRLVVDGAKATGEVLLKWYRKRVERALYSSFLFDTIVTDEGVVMPSILVDARLLMQQRSLTERTMRNHLAQLLKIGFIQRKKWHGRKRQFELWINPDFILQTDKKAVEKPVEADSGVYPIGEVISTNGIKFPPRELPELQKDLKSEIGQCAEIVTPDLSEKPFQEAEGRNQGVAARQAAKAEAGGHGAAAAAPTPPAPTPPAQTEKQAQYEAYVVSAWLLAKALLYPEHHFTPHQEQLALAAIRTGVYRDFHDPSFDFARYHQGVLRRLELVEKHFQKHAGRYYAPMPWAEIVKGRGYFDWENEKGFRGTMKWLLADQRAEHLAKVNRTIRQALGQLKLRRKLDRGEKTTRKPAKHILATTLTALYQHHAQAIEQLGGLPALNKFNLQVQTLLKRK</sequence>
<feature type="compositionally biased region" description="Low complexity" evidence="1">
    <location>
        <begin position="227"/>
        <end position="245"/>
    </location>
</feature>
<feature type="compositionally biased region" description="Basic and acidic residues" evidence="1">
    <location>
        <begin position="211"/>
        <end position="221"/>
    </location>
</feature>
<evidence type="ECO:0008006" key="4">
    <source>
        <dbReference type="Google" id="ProtNLM"/>
    </source>
</evidence>
<accession>A0ABS3TAU4</accession>
<organism evidence="2 3">
    <name type="scientific">Hymenobacter defluvii</name>
    <dbReference type="NCBI Taxonomy" id="2054411"/>
    <lineage>
        <taxon>Bacteria</taxon>
        <taxon>Pseudomonadati</taxon>
        <taxon>Bacteroidota</taxon>
        <taxon>Cytophagia</taxon>
        <taxon>Cytophagales</taxon>
        <taxon>Hymenobacteraceae</taxon>
        <taxon>Hymenobacter</taxon>
    </lineage>
</organism>
<dbReference type="RefSeq" id="WP_208307292.1">
    <property type="nucleotide sequence ID" value="NZ_JAGETX010000004.1"/>
</dbReference>
<name>A0ABS3TAU4_9BACT</name>